<evidence type="ECO:0000313" key="3">
    <source>
        <dbReference type="Proteomes" id="UP001148018"/>
    </source>
</evidence>
<dbReference type="Proteomes" id="UP001148018">
    <property type="component" value="Unassembled WGS sequence"/>
</dbReference>
<reference evidence="2" key="1">
    <citation type="submission" date="2022-07" db="EMBL/GenBank/DDBJ databases">
        <title>Chromosome-level genome of Muraenolepis orangiensis.</title>
        <authorList>
            <person name="Kim J."/>
        </authorList>
    </citation>
    <scope>NUCLEOTIDE SEQUENCE</scope>
    <source>
        <strain evidence="2">KU_S4_2022</strain>
        <tissue evidence="2">Muscle</tissue>
    </source>
</reference>
<gene>
    <name evidence="2" type="ORF">NHX12_009205</name>
</gene>
<proteinExistence type="predicted"/>
<sequence>MAVRVVTSQGSPRLDVRAVPGWTSGQSQAGRQGSPRLDVRAVPGWTSGQSQAGRQGSPRLDVRAVPGWTSVAVPQSLRYTSGGNSRRTAGCRLYSSGT</sequence>
<feature type="region of interest" description="Disordered" evidence="1">
    <location>
        <begin position="15"/>
        <end position="61"/>
    </location>
</feature>
<feature type="compositionally biased region" description="Polar residues" evidence="1">
    <location>
        <begin position="78"/>
        <end position="87"/>
    </location>
</feature>
<protein>
    <submittedName>
        <fullName evidence="2">Uncharacterized protein</fullName>
    </submittedName>
</protein>
<dbReference type="EMBL" id="JANIIK010000114">
    <property type="protein sequence ID" value="KAJ3591259.1"/>
    <property type="molecule type" value="Genomic_DNA"/>
</dbReference>
<evidence type="ECO:0000313" key="2">
    <source>
        <dbReference type="EMBL" id="KAJ3591259.1"/>
    </source>
</evidence>
<keyword evidence="3" id="KW-1185">Reference proteome</keyword>
<evidence type="ECO:0000256" key="1">
    <source>
        <dbReference type="SAM" id="MobiDB-lite"/>
    </source>
</evidence>
<name>A0A9Q0DL28_9TELE</name>
<organism evidence="2 3">
    <name type="scientific">Muraenolepis orangiensis</name>
    <name type="common">Patagonian moray cod</name>
    <dbReference type="NCBI Taxonomy" id="630683"/>
    <lineage>
        <taxon>Eukaryota</taxon>
        <taxon>Metazoa</taxon>
        <taxon>Chordata</taxon>
        <taxon>Craniata</taxon>
        <taxon>Vertebrata</taxon>
        <taxon>Euteleostomi</taxon>
        <taxon>Actinopterygii</taxon>
        <taxon>Neopterygii</taxon>
        <taxon>Teleostei</taxon>
        <taxon>Neoteleostei</taxon>
        <taxon>Acanthomorphata</taxon>
        <taxon>Zeiogadaria</taxon>
        <taxon>Gadariae</taxon>
        <taxon>Gadiformes</taxon>
        <taxon>Muraenolepidoidei</taxon>
        <taxon>Muraenolepididae</taxon>
        <taxon>Muraenolepis</taxon>
    </lineage>
</organism>
<dbReference type="AlphaFoldDB" id="A0A9Q0DL28"/>
<feature type="region of interest" description="Disordered" evidence="1">
    <location>
        <begin position="78"/>
        <end position="98"/>
    </location>
</feature>
<accession>A0A9Q0DL28</accession>
<comment type="caution">
    <text evidence="2">The sequence shown here is derived from an EMBL/GenBank/DDBJ whole genome shotgun (WGS) entry which is preliminary data.</text>
</comment>